<evidence type="ECO:0000259" key="1">
    <source>
        <dbReference type="PROSITE" id="PS51340"/>
    </source>
</evidence>
<dbReference type="AlphaFoldDB" id="A0A381ZU97"/>
<dbReference type="EMBL" id="UINC01022543">
    <property type="protein sequence ID" value="SVA92387.1"/>
    <property type="molecule type" value="Genomic_DNA"/>
</dbReference>
<dbReference type="InterPro" id="IPR052353">
    <property type="entry name" value="Benzoxazolinone_Detox_Enz"/>
</dbReference>
<sequence>VTNLTTKELEAGLDEVRRSPKDDGVLEMIVRRPEVDSREVLEEAELSPEVGLVGDSWSSRATARWTPHPNTQLTIMNARAAALVAQDKDRWSLAGDQLYIDLDLSGENLPPGTRLSLGSAVIEVTDEPHTGCSKFVARFGKDAMQFLNSPVGRELNLRGIYARVAQPGTIHTGDIVTRA</sequence>
<protein>
    <recommendedName>
        <fullName evidence="1">MOSC domain-containing protein</fullName>
    </recommendedName>
</protein>
<dbReference type="PANTHER" id="PTHR30212">
    <property type="entry name" value="PROTEIN YIIM"/>
    <property type="match status" value="1"/>
</dbReference>
<dbReference type="Gene3D" id="2.40.33.20">
    <property type="entry name" value="PK beta-barrel domain-like"/>
    <property type="match status" value="1"/>
</dbReference>
<evidence type="ECO:0000313" key="2">
    <source>
        <dbReference type="EMBL" id="SVA92387.1"/>
    </source>
</evidence>
<dbReference type="SUPFAM" id="SSF50800">
    <property type="entry name" value="PK beta-barrel domain-like"/>
    <property type="match status" value="1"/>
</dbReference>
<feature type="domain" description="MOSC" evidence="1">
    <location>
        <begin position="38"/>
        <end position="179"/>
    </location>
</feature>
<dbReference type="PANTHER" id="PTHR30212:SF2">
    <property type="entry name" value="PROTEIN YIIM"/>
    <property type="match status" value="1"/>
</dbReference>
<dbReference type="PROSITE" id="PS51340">
    <property type="entry name" value="MOSC"/>
    <property type="match status" value="1"/>
</dbReference>
<dbReference type="Pfam" id="PF03473">
    <property type="entry name" value="MOSC"/>
    <property type="match status" value="1"/>
</dbReference>
<dbReference type="GO" id="GO:0030151">
    <property type="term" value="F:molybdenum ion binding"/>
    <property type="evidence" value="ECO:0007669"/>
    <property type="project" value="InterPro"/>
</dbReference>
<name>A0A381ZU97_9ZZZZ</name>
<organism evidence="2">
    <name type="scientific">marine metagenome</name>
    <dbReference type="NCBI Taxonomy" id="408172"/>
    <lineage>
        <taxon>unclassified sequences</taxon>
        <taxon>metagenomes</taxon>
        <taxon>ecological metagenomes</taxon>
    </lineage>
</organism>
<reference evidence="2" key="1">
    <citation type="submission" date="2018-05" db="EMBL/GenBank/DDBJ databases">
        <authorList>
            <person name="Lanie J.A."/>
            <person name="Ng W.-L."/>
            <person name="Kazmierczak K.M."/>
            <person name="Andrzejewski T.M."/>
            <person name="Davidsen T.M."/>
            <person name="Wayne K.J."/>
            <person name="Tettelin H."/>
            <person name="Glass J.I."/>
            <person name="Rusch D."/>
            <person name="Podicherti R."/>
            <person name="Tsui H.-C.T."/>
            <person name="Winkler M.E."/>
        </authorList>
    </citation>
    <scope>NUCLEOTIDE SEQUENCE</scope>
</reference>
<dbReference type="GO" id="GO:0030170">
    <property type="term" value="F:pyridoxal phosphate binding"/>
    <property type="evidence" value="ECO:0007669"/>
    <property type="project" value="InterPro"/>
</dbReference>
<accession>A0A381ZU97</accession>
<gene>
    <name evidence="2" type="ORF">METZ01_LOCUS145241</name>
</gene>
<dbReference type="InterPro" id="IPR011037">
    <property type="entry name" value="Pyrv_Knase-like_insert_dom_sf"/>
</dbReference>
<proteinExistence type="predicted"/>
<dbReference type="GO" id="GO:0003824">
    <property type="term" value="F:catalytic activity"/>
    <property type="evidence" value="ECO:0007669"/>
    <property type="project" value="InterPro"/>
</dbReference>
<dbReference type="InterPro" id="IPR005302">
    <property type="entry name" value="MoCF_Sase_C"/>
</dbReference>
<feature type="non-terminal residue" evidence="2">
    <location>
        <position position="1"/>
    </location>
</feature>